<feature type="transmembrane region" description="Helical" evidence="8">
    <location>
        <begin position="71"/>
        <end position="90"/>
    </location>
</feature>
<dbReference type="Pfam" id="PF01384">
    <property type="entry name" value="PHO4"/>
    <property type="match status" value="1"/>
</dbReference>
<evidence type="ECO:0000256" key="3">
    <source>
        <dbReference type="ARBA" id="ARBA00022448"/>
    </source>
</evidence>
<keyword evidence="6 8" id="KW-1133">Transmembrane helix</keyword>
<evidence type="ECO:0000313" key="11">
    <source>
        <dbReference type="WBParaSite" id="EVEC_0000851001-mRNA-1"/>
    </source>
</evidence>
<dbReference type="AlphaFoldDB" id="A0A0N4VD41"/>
<protein>
    <recommendedName>
        <fullName evidence="8">Phosphate transporter</fullName>
    </recommendedName>
</protein>
<proteinExistence type="inferred from homology"/>
<keyword evidence="10" id="KW-1185">Reference proteome</keyword>
<dbReference type="Proteomes" id="UP000274131">
    <property type="component" value="Unassembled WGS sequence"/>
</dbReference>
<feature type="transmembrane region" description="Helical" evidence="8">
    <location>
        <begin position="190"/>
        <end position="213"/>
    </location>
</feature>
<reference evidence="11" key="1">
    <citation type="submission" date="2017-02" db="UniProtKB">
        <authorList>
            <consortium name="WormBaseParasite"/>
        </authorList>
    </citation>
    <scope>IDENTIFICATION</scope>
</reference>
<sequence length="488" mass="53016">MSTKITTIIASVIETTTATWFDLHDFRTHVLWALIVGVVLAFILGFAMGANDVSNAFGTSAGSGVLSLRQVYILATIFETLGAILVGYNVTDTMRKNVVDVALYNNTPKVLFVGQTAILGVASWFISPVLSGIMSGIIFIIVDFAVLRRNNPFKCGLRAFPCFYWCCIAFNCFAVTYQGSKLLHLRSLPLWGSFVLSIGLATVIALGLHFIAVPRIKTNIEKKVQKEPVPVYDEICVRKMSFGENRPTLTDIVDEPDNKESGKPNRQKVWMISEQQLSYPVTPSLSTMSVLSESKITLASENRFKRFFKWFLPNRTRQDDLKTMKVFTSLQTFTACFAGFAHGANDVSNSIAPLTALLSIYGDGDVMQTGETPIYVLIFGVVSICIGLVVLGKRVIKTVGTKMSTVNPASGFTIEFGAAVTALLASKAGLPISTTHSLVGSVVVVGCIKSGNGIDWTIFRNIVISWLITLPVSGLATAGLTCLFKLAV</sequence>
<reference evidence="9 10" key="2">
    <citation type="submission" date="2018-10" db="EMBL/GenBank/DDBJ databases">
        <authorList>
            <consortium name="Pathogen Informatics"/>
        </authorList>
    </citation>
    <scope>NUCLEOTIDE SEQUENCE [LARGE SCALE GENOMIC DNA]</scope>
</reference>
<evidence type="ECO:0000256" key="5">
    <source>
        <dbReference type="ARBA" id="ARBA00022692"/>
    </source>
</evidence>
<dbReference type="GO" id="GO:0005315">
    <property type="term" value="F:phosphate transmembrane transporter activity"/>
    <property type="evidence" value="ECO:0007669"/>
    <property type="project" value="InterPro"/>
</dbReference>
<evidence type="ECO:0000256" key="1">
    <source>
        <dbReference type="ARBA" id="ARBA00004141"/>
    </source>
</evidence>
<evidence type="ECO:0000256" key="7">
    <source>
        <dbReference type="ARBA" id="ARBA00023136"/>
    </source>
</evidence>
<keyword evidence="3 8" id="KW-0813">Transport</keyword>
<keyword evidence="4 8" id="KW-0592">Phosphate transport</keyword>
<evidence type="ECO:0000256" key="8">
    <source>
        <dbReference type="RuleBase" id="RU363058"/>
    </source>
</evidence>
<evidence type="ECO:0000256" key="2">
    <source>
        <dbReference type="ARBA" id="ARBA00009916"/>
    </source>
</evidence>
<dbReference type="InterPro" id="IPR001204">
    <property type="entry name" value="Phos_transporter"/>
</dbReference>
<comment type="similarity">
    <text evidence="2 8">Belongs to the inorganic phosphate transporter (PiT) (TC 2.A.20) family.</text>
</comment>
<organism evidence="11">
    <name type="scientific">Enterobius vermicularis</name>
    <name type="common">Human pinworm</name>
    <dbReference type="NCBI Taxonomy" id="51028"/>
    <lineage>
        <taxon>Eukaryota</taxon>
        <taxon>Metazoa</taxon>
        <taxon>Ecdysozoa</taxon>
        <taxon>Nematoda</taxon>
        <taxon>Chromadorea</taxon>
        <taxon>Rhabditida</taxon>
        <taxon>Spirurina</taxon>
        <taxon>Oxyuridomorpha</taxon>
        <taxon>Oxyuroidea</taxon>
        <taxon>Oxyuridae</taxon>
        <taxon>Enterobius</taxon>
    </lineage>
</organism>
<comment type="function">
    <text evidence="8">Sodium-phosphate symporter.</text>
</comment>
<gene>
    <name evidence="9" type="ORF">EVEC_LOCUS7994</name>
</gene>
<accession>A0A0N4VD41</accession>
<dbReference type="GO" id="GO:0016020">
    <property type="term" value="C:membrane"/>
    <property type="evidence" value="ECO:0007669"/>
    <property type="project" value="UniProtKB-SubCell"/>
</dbReference>
<dbReference type="WBParaSite" id="EVEC_0000851001-mRNA-1">
    <property type="protein sequence ID" value="EVEC_0000851001-mRNA-1"/>
    <property type="gene ID" value="EVEC_0000851001"/>
</dbReference>
<name>A0A0N4VD41_ENTVE</name>
<dbReference type="PANTHER" id="PTHR11101">
    <property type="entry name" value="PHOSPHATE TRANSPORTER"/>
    <property type="match status" value="1"/>
</dbReference>
<keyword evidence="5 8" id="KW-0812">Transmembrane</keyword>
<keyword evidence="7 8" id="KW-0472">Membrane</keyword>
<feature type="transmembrane region" description="Helical" evidence="8">
    <location>
        <begin position="30"/>
        <end position="50"/>
    </location>
</feature>
<dbReference type="STRING" id="51028.A0A0N4VD41"/>
<dbReference type="PANTHER" id="PTHR11101:SF67">
    <property type="entry name" value="PHOSPHATE TRANSPORTER"/>
    <property type="match status" value="1"/>
</dbReference>
<evidence type="ECO:0000256" key="4">
    <source>
        <dbReference type="ARBA" id="ARBA00022592"/>
    </source>
</evidence>
<feature type="transmembrane region" description="Helical" evidence="8">
    <location>
        <begin position="159"/>
        <end position="178"/>
    </location>
</feature>
<feature type="transmembrane region" description="Helical" evidence="8">
    <location>
        <begin position="463"/>
        <end position="487"/>
    </location>
</feature>
<evidence type="ECO:0000313" key="9">
    <source>
        <dbReference type="EMBL" id="VDD93243.1"/>
    </source>
</evidence>
<evidence type="ECO:0000256" key="6">
    <source>
        <dbReference type="ARBA" id="ARBA00022989"/>
    </source>
</evidence>
<feature type="transmembrane region" description="Helical" evidence="8">
    <location>
        <begin position="374"/>
        <end position="392"/>
    </location>
</feature>
<comment type="subcellular location">
    <subcellularLocation>
        <location evidence="1 8">Membrane</location>
        <topology evidence="1 8">Multi-pass membrane protein</topology>
    </subcellularLocation>
</comment>
<dbReference type="EMBL" id="UXUI01009204">
    <property type="protein sequence ID" value="VDD93243.1"/>
    <property type="molecule type" value="Genomic_DNA"/>
</dbReference>
<dbReference type="GO" id="GO:0035435">
    <property type="term" value="P:phosphate ion transmembrane transport"/>
    <property type="evidence" value="ECO:0007669"/>
    <property type="project" value="TreeGrafter"/>
</dbReference>
<feature type="transmembrane region" description="Helical" evidence="8">
    <location>
        <begin position="326"/>
        <end position="344"/>
    </location>
</feature>
<feature type="transmembrane region" description="Helical" evidence="8">
    <location>
        <begin position="121"/>
        <end position="147"/>
    </location>
</feature>
<evidence type="ECO:0000313" key="10">
    <source>
        <dbReference type="Proteomes" id="UP000274131"/>
    </source>
</evidence>
<dbReference type="OrthoDB" id="260807at2759"/>